<keyword evidence="7" id="KW-0808">Transferase</keyword>
<dbReference type="STRING" id="180197.SAMN02982919_01499"/>
<keyword evidence="10 19" id="KW-0418">Kinase</keyword>
<dbReference type="InterPro" id="IPR003594">
    <property type="entry name" value="HATPase_dom"/>
</dbReference>
<dbReference type="GO" id="GO:0005524">
    <property type="term" value="F:ATP binding"/>
    <property type="evidence" value="ECO:0007669"/>
    <property type="project" value="UniProtKB-KW"/>
</dbReference>
<evidence type="ECO:0000256" key="13">
    <source>
        <dbReference type="ARBA" id="ARBA00023012"/>
    </source>
</evidence>
<dbReference type="PANTHER" id="PTHR43065">
    <property type="entry name" value="SENSOR HISTIDINE KINASE"/>
    <property type="match status" value="1"/>
</dbReference>
<dbReference type="SMART" id="SM00388">
    <property type="entry name" value="HisKA"/>
    <property type="match status" value="1"/>
</dbReference>
<dbReference type="FunFam" id="1.10.287.130:FF:000049">
    <property type="entry name" value="C4-dicarboxylate transport sensor protein DctB"/>
    <property type="match status" value="1"/>
</dbReference>
<dbReference type="Proteomes" id="UP000199766">
    <property type="component" value="Unassembled WGS sequence"/>
</dbReference>
<evidence type="ECO:0000256" key="7">
    <source>
        <dbReference type="ARBA" id="ARBA00022679"/>
    </source>
</evidence>
<gene>
    <name evidence="19" type="ORF">SAMN02982919_01499</name>
</gene>
<evidence type="ECO:0000256" key="3">
    <source>
        <dbReference type="ARBA" id="ARBA00012438"/>
    </source>
</evidence>
<keyword evidence="5" id="KW-0997">Cell inner membrane</keyword>
<evidence type="ECO:0000256" key="12">
    <source>
        <dbReference type="ARBA" id="ARBA00022989"/>
    </source>
</evidence>
<dbReference type="CDD" id="cd00082">
    <property type="entry name" value="HisKA"/>
    <property type="match status" value="1"/>
</dbReference>
<keyword evidence="13" id="KW-0902">Two-component regulatory system</keyword>
<sequence length="639" mass="70184">MPDPHHAHPSSLPPGRRRAAWLLLATVLIVVVAGLVFRYSERLEVERMRGVASHELNVRAAAIDGVVTRHAAIPAAIQLHHGVLDLLRAPASQQTVLVQEVNLFLQQLNDHLGGPAIFVLDAQGRVVASSDWIFSDNLLGTDLSYMPFFRSAISGMPARHYGIDPVRPEPGYYFAQPIRDEKHGWRVMGVAVVKSSIRELERRWLQQDAPAVIVDNNGIVLLSSPPEWRYASLQPLSGEAFADIDPRHFSGQEVGQHSLNISIDGSDEGVVVRLPKDLRDDVRQFSGIGPYLALSRNLPETAWKIVVFADLRPVALLAATHAALAVAALGCMLLGALYWSQRRRLALSREQARVLMERSHQQLERMVQERTADLSHAITSLQHEVLERQRAERTLRAAQDELVQAAKLAVLGQMAAGITHELSQPLGAIRILSENAAEFMRRGDQATAERNLATVGQLAGQMGNIINPLKTFARKSSAVSSAVDLAHATDAALFLFEQRLQKLQVKVQRNLEPGVWLAYCDPNRLQQVLVNLIGNALDAMAQAPQRQLGLQAERQAQQIILRVSDTGCGLSEQARQHLFEPFFTTKQPGEGLGLGLTISRDILRDFGGDLQAEASPNGGVCFVISLPSIPSEQDDPTHA</sequence>
<evidence type="ECO:0000256" key="17">
    <source>
        <dbReference type="SAM" id="Phobius"/>
    </source>
</evidence>
<evidence type="ECO:0000256" key="14">
    <source>
        <dbReference type="ARBA" id="ARBA00023136"/>
    </source>
</evidence>
<evidence type="ECO:0000259" key="18">
    <source>
        <dbReference type="PROSITE" id="PS50109"/>
    </source>
</evidence>
<dbReference type="InterPro" id="IPR029151">
    <property type="entry name" value="Sensor-like_sf"/>
</dbReference>
<dbReference type="InterPro" id="IPR004358">
    <property type="entry name" value="Sig_transdc_His_kin-like_C"/>
</dbReference>
<evidence type="ECO:0000313" key="20">
    <source>
        <dbReference type="Proteomes" id="UP000199766"/>
    </source>
</evidence>
<dbReference type="InterPro" id="IPR036890">
    <property type="entry name" value="HATPase_C_sf"/>
</dbReference>
<evidence type="ECO:0000256" key="5">
    <source>
        <dbReference type="ARBA" id="ARBA00022519"/>
    </source>
</evidence>
<organism evidence="19 20">
    <name type="scientific">Giesbergeria anulus</name>
    <dbReference type="NCBI Taxonomy" id="180197"/>
    <lineage>
        <taxon>Bacteria</taxon>
        <taxon>Pseudomonadati</taxon>
        <taxon>Pseudomonadota</taxon>
        <taxon>Betaproteobacteria</taxon>
        <taxon>Burkholderiales</taxon>
        <taxon>Comamonadaceae</taxon>
        <taxon>Giesbergeria</taxon>
    </lineage>
</organism>
<dbReference type="SUPFAM" id="SSF103190">
    <property type="entry name" value="Sensory domain-like"/>
    <property type="match status" value="1"/>
</dbReference>
<keyword evidence="12 17" id="KW-1133">Transmembrane helix</keyword>
<keyword evidence="4" id="KW-1003">Cell membrane</keyword>
<feature type="coiled-coil region" evidence="16">
    <location>
        <begin position="349"/>
        <end position="408"/>
    </location>
</feature>
<dbReference type="EMBL" id="FOGD01000003">
    <property type="protein sequence ID" value="SEQ96039.1"/>
    <property type="molecule type" value="Genomic_DNA"/>
</dbReference>
<dbReference type="Gene3D" id="1.10.287.130">
    <property type="match status" value="1"/>
</dbReference>
<reference evidence="19 20" key="1">
    <citation type="submission" date="2016-10" db="EMBL/GenBank/DDBJ databases">
        <authorList>
            <person name="de Groot N.N."/>
        </authorList>
    </citation>
    <scope>NUCLEOTIDE SEQUENCE [LARGE SCALE GENOMIC DNA]</scope>
    <source>
        <strain evidence="19 20">ATCC 35958</strain>
    </source>
</reference>
<keyword evidence="9" id="KW-0547">Nucleotide-binding</keyword>
<evidence type="ECO:0000256" key="6">
    <source>
        <dbReference type="ARBA" id="ARBA00022553"/>
    </source>
</evidence>
<accession>A0A1H9KAA0</accession>
<dbReference type="Pfam" id="PF02518">
    <property type="entry name" value="HATPase_c"/>
    <property type="match status" value="1"/>
</dbReference>
<keyword evidence="6" id="KW-0597">Phosphoprotein</keyword>
<evidence type="ECO:0000256" key="10">
    <source>
        <dbReference type="ARBA" id="ARBA00022777"/>
    </source>
</evidence>
<feature type="transmembrane region" description="Helical" evidence="17">
    <location>
        <begin position="314"/>
        <end position="339"/>
    </location>
</feature>
<dbReference type="GO" id="GO:0000155">
    <property type="term" value="F:phosphorelay sensor kinase activity"/>
    <property type="evidence" value="ECO:0007669"/>
    <property type="project" value="InterPro"/>
</dbReference>
<dbReference type="AlphaFoldDB" id="A0A1H9KAA0"/>
<feature type="domain" description="Histidine kinase" evidence="18">
    <location>
        <begin position="417"/>
        <end position="630"/>
    </location>
</feature>
<keyword evidence="8 17" id="KW-0812">Transmembrane</keyword>
<dbReference type="SUPFAM" id="SSF47384">
    <property type="entry name" value="Homodimeric domain of signal transducing histidine kinase"/>
    <property type="match status" value="1"/>
</dbReference>
<name>A0A1H9KAA0_9BURK</name>
<evidence type="ECO:0000256" key="9">
    <source>
        <dbReference type="ARBA" id="ARBA00022741"/>
    </source>
</evidence>
<evidence type="ECO:0000256" key="2">
    <source>
        <dbReference type="ARBA" id="ARBA00004429"/>
    </source>
</evidence>
<evidence type="ECO:0000256" key="4">
    <source>
        <dbReference type="ARBA" id="ARBA00022475"/>
    </source>
</evidence>
<comment type="subcellular location">
    <subcellularLocation>
        <location evidence="2">Cell inner membrane</location>
        <topology evidence="2">Multi-pass membrane protein</topology>
    </subcellularLocation>
</comment>
<evidence type="ECO:0000256" key="11">
    <source>
        <dbReference type="ARBA" id="ARBA00022840"/>
    </source>
</evidence>
<dbReference type="Gene3D" id="3.30.450.20">
    <property type="entry name" value="PAS domain"/>
    <property type="match status" value="2"/>
</dbReference>
<keyword evidence="11" id="KW-0067">ATP-binding</keyword>
<evidence type="ECO:0000256" key="1">
    <source>
        <dbReference type="ARBA" id="ARBA00000085"/>
    </source>
</evidence>
<keyword evidence="20" id="KW-1185">Reference proteome</keyword>
<dbReference type="SUPFAM" id="SSF55874">
    <property type="entry name" value="ATPase domain of HSP90 chaperone/DNA topoisomerase II/histidine kinase"/>
    <property type="match status" value="1"/>
</dbReference>
<dbReference type="GO" id="GO:0005886">
    <property type="term" value="C:plasma membrane"/>
    <property type="evidence" value="ECO:0007669"/>
    <property type="project" value="UniProtKB-SubCell"/>
</dbReference>
<dbReference type="InterPro" id="IPR005467">
    <property type="entry name" value="His_kinase_dom"/>
</dbReference>
<evidence type="ECO:0000256" key="15">
    <source>
        <dbReference type="ARBA" id="ARBA00073143"/>
    </source>
</evidence>
<keyword evidence="16" id="KW-0175">Coiled coil</keyword>
<comment type="catalytic activity">
    <reaction evidence="1">
        <text>ATP + protein L-histidine = ADP + protein N-phospho-L-histidine.</text>
        <dbReference type="EC" id="2.7.13.3"/>
    </reaction>
</comment>
<dbReference type="InterPro" id="IPR017055">
    <property type="entry name" value="Sig_transdc_His_kinase_DctB"/>
</dbReference>
<keyword evidence="14 17" id="KW-0472">Membrane</keyword>
<dbReference type="PROSITE" id="PS50109">
    <property type="entry name" value="HIS_KIN"/>
    <property type="match status" value="1"/>
</dbReference>
<proteinExistence type="predicted"/>
<dbReference type="Gene3D" id="3.30.565.10">
    <property type="entry name" value="Histidine kinase-like ATPase, C-terminal domain"/>
    <property type="match status" value="1"/>
</dbReference>
<evidence type="ECO:0000256" key="16">
    <source>
        <dbReference type="SAM" id="Coils"/>
    </source>
</evidence>
<dbReference type="EC" id="2.7.13.3" evidence="3"/>
<feature type="transmembrane region" description="Helical" evidence="17">
    <location>
        <begin position="20"/>
        <end position="39"/>
    </location>
</feature>
<dbReference type="InterPro" id="IPR036097">
    <property type="entry name" value="HisK_dim/P_sf"/>
</dbReference>
<dbReference type="InterPro" id="IPR003661">
    <property type="entry name" value="HisK_dim/P_dom"/>
</dbReference>
<dbReference type="PRINTS" id="PR00344">
    <property type="entry name" value="BCTRLSENSOR"/>
</dbReference>
<dbReference type="PANTHER" id="PTHR43065:SF46">
    <property type="entry name" value="C4-DICARBOXYLATE TRANSPORT SENSOR PROTEIN DCTB"/>
    <property type="match status" value="1"/>
</dbReference>
<protein>
    <recommendedName>
        <fullName evidence="15">C4-dicarboxylate transport sensor protein DctB</fullName>
        <ecNumber evidence="3">2.7.13.3</ecNumber>
    </recommendedName>
</protein>
<dbReference type="PIRSF" id="PIRSF036431">
    <property type="entry name" value="STHK_DctB"/>
    <property type="match status" value="1"/>
</dbReference>
<evidence type="ECO:0000256" key="8">
    <source>
        <dbReference type="ARBA" id="ARBA00022692"/>
    </source>
</evidence>
<dbReference type="SMART" id="SM00387">
    <property type="entry name" value="HATPase_c"/>
    <property type="match status" value="1"/>
</dbReference>
<dbReference type="RefSeq" id="WP_218144467.1">
    <property type="nucleotide sequence ID" value="NZ_FOGD01000003.1"/>
</dbReference>
<evidence type="ECO:0000313" key="19">
    <source>
        <dbReference type="EMBL" id="SEQ96039.1"/>
    </source>
</evidence>